<dbReference type="GO" id="GO:0005634">
    <property type="term" value="C:nucleus"/>
    <property type="evidence" value="ECO:0007669"/>
    <property type="project" value="UniProtKB-SubCell"/>
</dbReference>
<dbReference type="EMBL" id="JPKZ01002894">
    <property type="protein sequence ID" value="KHN74609.1"/>
    <property type="molecule type" value="Genomic_DNA"/>
</dbReference>
<evidence type="ECO:0000256" key="5">
    <source>
        <dbReference type="ARBA" id="ARBA00023155"/>
    </source>
</evidence>
<dbReference type="InterPro" id="IPR001356">
    <property type="entry name" value="HD"/>
</dbReference>
<gene>
    <name evidence="12" type="primary">vnd</name>
    <name evidence="12" type="ORF">Tcan_03548</name>
</gene>
<evidence type="ECO:0000256" key="10">
    <source>
        <dbReference type="SAM" id="SignalP"/>
    </source>
</evidence>
<dbReference type="SMART" id="SM00389">
    <property type="entry name" value="HOX"/>
    <property type="match status" value="1"/>
</dbReference>
<protein>
    <submittedName>
        <fullName evidence="12">Homeobox protein vnd</fullName>
    </submittedName>
</protein>
<dbReference type="InterPro" id="IPR020479">
    <property type="entry name" value="HD_metazoa"/>
</dbReference>
<dbReference type="PANTHER" id="PTHR24340:SF82">
    <property type="entry name" value="HOMEOBOX PROTEIN VND"/>
    <property type="match status" value="1"/>
</dbReference>
<dbReference type="PROSITE" id="PS50071">
    <property type="entry name" value="HOMEOBOX_2"/>
    <property type="match status" value="1"/>
</dbReference>
<evidence type="ECO:0000259" key="11">
    <source>
        <dbReference type="PROSITE" id="PS50071"/>
    </source>
</evidence>
<dbReference type="STRING" id="6265.A0A0B2UZH1"/>
<dbReference type="InterPro" id="IPR009057">
    <property type="entry name" value="Homeodomain-like_sf"/>
</dbReference>
<evidence type="ECO:0000313" key="12">
    <source>
        <dbReference type="EMBL" id="KHN74609.1"/>
    </source>
</evidence>
<feature type="signal peptide" evidence="10">
    <location>
        <begin position="1"/>
        <end position="15"/>
    </location>
</feature>
<keyword evidence="6 7" id="KW-0539">Nucleus</keyword>
<evidence type="ECO:0000313" key="13">
    <source>
        <dbReference type="Proteomes" id="UP000031036"/>
    </source>
</evidence>
<evidence type="ECO:0000256" key="6">
    <source>
        <dbReference type="ARBA" id="ARBA00023242"/>
    </source>
</evidence>
<feature type="domain" description="Homeobox" evidence="11">
    <location>
        <begin position="231"/>
        <end position="291"/>
    </location>
</feature>
<feature type="chain" id="PRO_5012475180" evidence="10">
    <location>
        <begin position="16"/>
        <end position="377"/>
    </location>
</feature>
<evidence type="ECO:0000256" key="4">
    <source>
        <dbReference type="ARBA" id="ARBA00023125"/>
    </source>
</evidence>
<dbReference type="GO" id="GO:0030154">
    <property type="term" value="P:cell differentiation"/>
    <property type="evidence" value="ECO:0007669"/>
    <property type="project" value="TreeGrafter"/>
</dbReference>
<feature type="region of interest" description="Disordered" evidence="9">
    <location>
        <begin position="137"/>
        <end position="232"/>
    </location>
</feature>
<comment type="caution">
    <text evidence="12">The sequence shown here is derived from an EMBL/GenBank/DDBJ whole genome shotgun (WGS) entry which is preliminary data.</text>
</comment>
<dbReference type="OMA" id="KPCPTDF"/>
<keyword evidence="4 7" id="KW-0238">DNA-binding</keyword>
<proteinExistence type="inferred from homology"/>
<organism evidence="12 13">
    <name type="scientific">Toxocara canis</name>
    <name type="common">Canine roundworm</name>
    <dbReference type="NCBI Taxonomy" id="6265"/>
    <lineage>
        <taxon>Eukaryota</taxon>
        <taxon>Metazoa</taxon>
        <taxon>Ecdysozoa</taxon>
        <taxon>Nematoda</taxon>
        <taxon>Chromadorea</taxon>
        <taxon>Rhabditida</taxon>
        <taxon>Spirurina</taxon>
        <taxon>Ascaridomorpha</taxon>
        <taxon>Ascaridoidea</taxon>
        <taxon>Toxocaridae</taxon>
        <taxon>Toxocara</taxon>
    </lineage>
</organism>
<dbReference type="AlphaFoldDB" id="A0A0B2UZH1"/>
<reference evidence="12 13" key="1">
    <citation type="submission" date="2014-11" db="EMBL/GenBank/DDBJ databases">
        <title>Genetic blueprint of the zoonotic pathogen Toxocara canis.</title>
        <authorList>
            <person name="Zhu X.-Q."/>
            <person name="Korhonen P.K."/>
            <person name="Cai H."/>
            <person name="Young N.D."/>
            <person name="Nejsum P."/>
            <person name="von Samson-Himmelstjerna G."/>
            <person name="Boag P.R."/>
            <person name="Tan P."/>
            <person name="Li Q."/>
            <person name="Min J."/>
            <person name="Yang Y."/>
            <person name="Wang X."/>
            <person name="Fang X."/>
            <person name="Hall R.S."/>
            <person name="Hofmann A."/>
            <person name="Sternberg P.W."/>
            <person name="Jex A.R."/>
            <person name="Gasser R.B."/>
        </authorList>
    </citation>
    <scope>NUCLEOTIDE SEQUENCE [LARGE SCALE GENOMIC DNA]</scope>
    <source>
        <strain evidence="12">PN_DK_2014</strain>
    </source>
</reference>
<feature type="DNA-binding region" description="Homeobox" evidence="7">
    <location>
        <begin position="233"/>
        <end position="292"/>
    </location>
</feature>
<dbReference type="OrthoDB" id="3137333at2759"/>
<keyword evidence="3" id="KW-0217">Developmental protein</keyword>
<dbReference type="InterPro" id="IPR050394">
    <property type="entry name" value="Homeobox_NK-like"/>
</dbReference>
<dbReference type="Proteomes" id="UP000031036">
    <property type="component" value="Unassembled WGS sequence"/>
</dbReference>
<accession>A0A0B2UZH1</accession>
<dbReference type="SUPFAM" id="SSF46689">
    <property type="entry name" value="Homeodomain-like"/>
    <property type="match status" value="1"/>
</dbReference>
<dbReference type="Pfam" id="PF00046">
    <property type="entry name" value="Homeodomain"/>
    <property type="match status" value="1"/>
</dbReference>
<evidence type="ECO:0000256" key="8">
    <source>
        <dbReference type="RuleBase" id="RU000682"/>
    </source>
</evidence>
<evidence type="ECO:0000256" key="7">
    <source>
        <dbReference type="PROSITE-ProRule" id="PRU00108"/>
    </source>
</evidence>
<keyword evidence="5 7" id="KW-0371">Homeobox</keyword>
<dbReference type="Gene3D" id="1.10.10.60">
    <property type="entry name" value="Homeodomain-like"/>
    <property type="match status" value="1"/>
</dbReference>
<keyword evidence="10" id="KW-0732">Signal</keyword>
<dbReference type="InterPro" id="IPR017970">
    <property type="entry name" value="Homeobox_CS"/>
</dbReference>
<comment type="similarity">
    <text evidence="2">Belongs to the NK-2 homeobox family.</text>
</comment>
<dbReference type="GO" id="GO:0000978">
    <property type="term" value="F:RNA polymerase II cis-regulatory region sequence-specific DNA binding"/>
    <property type="evidence" value="ECO:0007669"/>
    <property type="project" value="TreeGrafter"/>
</dbReference>
<comment type="subcellular location">
    <subcellularLocation>
        <location evidence="1 7 8">Nucleus</location>
    </subcellularLocation>
</comment>
<sequence>MFSLNAAAFAAAAQAAAVGSAASSTASSTSLSDNKCDVFKTELSDGLNSANFYAHSASSSWTEHLPLLGGYPHASPFGIDSHQPSSSGYPIYDQGTFVPHQHYMTPAPGAPGFGYALTPPADPFNTTMRCMDPVLGMPLPGSSPKEDSSATPSKNRFGYALTPPADPFNTTMRCMDPVLGMPLPGSSPKEDSSATPSKNRTAKIEEGGAAGEPEDDDIIEDDEEEGCDGKKKRRKRRVLFTKAQTYELERRFRTQRYLSAPEREQLAMQIRLTPTQVKIWFQNHRYKTKKTLQDKGLNASLLNPTVSNSSAAFAPARRIPVQMLVRDGKPCPPDFVGTYQTPGALPGSFPPPGGYLPQAATALPQNSQYYMPNGWAW</sequence>
<feature type="compositionally biased region" description="Acidic residues" evidence="9">
    <location>
        <begin position="212"/>
        <end position="226"/>
    </location>
</feature>
<dbReference type="CDD" id="cd00086">
    <property type="entry name" value="homeodomain"/>
    <property type="match status" value="1"/>
</dbReference>
<evidence type="ECO:0000256" key="2">
    <source>
        <dbReference type="ARBA" id="ARBA00005661"/>
    </source>
</evidence>
<name>A0A0B2UZH1_TOXCA</name>
<dbReference type="FunFam" id="1.10.10.60:FF:000101">
    <property type="entry name" value="NK2 homeobox 8"/>
    <property type="match status" value="1"/>
</dbReference>
<dbReference type="PANTHER" id="PTHR24340">
    <property type="entry name" value="HOMEOBOX PROTEIN NKX"/>
    <property type="match status" value="1"/>
</dbReference>
<evidence type="ECO:0000256" key="1">
    <source>
        <dbReference type="ARBA" id="ARBA00004123"/>
    </source>
</evidence>
<dbReference type="PROSITE" id="PS00027">
    <property type="entry name" value="HOMEOBOX_1"/>
    <property type="match status" value="1"/>
</dbReference>
<keyword evidence="13" id="KW-1185">Reference proteome</keyword>
<evidence type="ECO:0000256" key="9">
    <source>
        <dbReference type="SAM" id="MobiDB-lite"/>
    </source>
</evidence>
<evidence type="ECO:0000256" key="3">
    <source>
        <dbReference type="ARBA" id="ARBA00022473"/>
    </source>
</evidence>
<dbReference type="GO" id="GO:0000981">
    <property type="term" value="F:DNA-binding transcription factor activity, RNA polymerase II-specific"/>
    <property type="evidence" value="ECO:0007669"/>
    <property type="project" value="InterPro"/>
</dbReference>
<dbReference type="PRINTS" id="PR00024">
    <property type="entry name" value="HOMEOBOX"/>
</dbReference>